<dbReference type="CDD" id="cd01450">
    <property type="entry name" value="vWFA_subfamily_ECM"/>
    <property type="match status" value="2"/>
</dbReference>
<dbReference type="SMART" id="SM00327">
    <property type="entry name" value="VWA"/>
    <property type="match status" value="7"/>
</dbReference>
<dbReference type="PANTHER" id="PTHR22588">
    <property type="entry name" value="VWFA DOMAIN-CONTAINING PROTEIN"/>
    <property type="match status" value="1"/>
</dbReference>
<keyword evidence="3" id="KW-0272">Extracellular matrix</keyword>
<dbReference type="Pfam" id="PF00014">
    <property type="entry name" value="Kunitz_BPTI"/>
    <property type="match status" value="2"/>
</dbReference>
<dbReference type="InterPro" id="IPR036465">
    <property type="entry name" value="vWFA_dom_sf"/>
</dbReference>
<dbReference type="SUPFAM" id="SSF57362">
    <property type="entry name" value="BPTI-like"/>
    <property type="match status" value="2"/>
</dbReference>
<dbReference type="FunFam" id="3.40.50.410:FF:000021">
    <property type="entry name" value="Collagen, type VI, alpha 3"/>
    <property type="match status" value="1"/>
</dbReference>
<comment type="subcellular location">
    <subcellularLocation>
        <location evidence="1">Secreted</location>
        <location evidence="1">Extracellular space</location>
        <location evidence="1">Extracellular matrix</location>
    </subcellularLocation>
</comment>
<evidence type="ECO:0000256" key="9">
    <source>
        <dbReference type="SAM" id="MobiDB-lite"/>
    </source>
</evidence>
<dbReference type="GO" id="GO:0005581">
    <property type="term" value="C:collagen trimer"/>
    <property type="evidence" value="ECO:0007669"/>
    <property type="project" value="UniProtKB-KW"/>
</dbReference>
<dbReference type="SMART" id="SM00131">
    <property type="entry name" value="KU"/>
    <property type="match status" value="2"/>
</dbReference>
<dbReference type="Gene3D" id="3.40.50.410">
    <property type="entry name" value="von Willebrand factor, type A domain"/>
    <property type="match status" value="6"/>
</dbReference>
<keyword evidence="2" id="KW-0964">Secreted</keyword>
<dbReference type="FunFam" id="3.40.50.410:FF:000016">
    <property type="entry name" value="Collagen type VI alpha 3 chain"/>
    <property type="match status" value="1"/>
</dbReference>
<dbReference type="GO" id="GO:0007155">
    <property type="term" value="P:cell adhesion"/>
    <property type="evidence" value="ECO:0007669"/>
    <property type="project" value="UniProtKB-KW"/>
</dbReference>
<evidence type="ECO:0000256" key="6">
    <source>
        <dbReference type="ARBA" id="ARBA00022889"/>
    </source>
</evidence>
<feature type="compositionally biased region" description="Gly residues" evidence="9">
    <location>
        <begin position="1327"/>
        <end position="1336"/>
    </location>
</feature>
<feature type="domain" description="VWFA" evidence="10">
    <location>
        <begin position="700"/>
        <end position="876"/>
    </location>
</feature>
<dbReference type="InterPro" id="IPR036880">
    <property type="entry name" value="Kunitz_BPTI_sf"/>
</dbReference>
<reference evidence="12" key="1">
    <citation type="submission" date="2025-08" db="UniProtKB">
        <authorList>
            <consortium name="Ensembl"/>
        </authorList>
    </citation>
    <scope>IDENTIFICATION</scope>
</reference>
<feature type="domain" description="VWFA" evidence="10">
    <location>
        <begin position="1579"/>
        <end position="1778"/>
    </location>
</feature>
<evidence type="ECO:0000256" key="7">
    <source>
        <dbReference type="ARBA" id="ARBA00023119"/>
    </source>
</evidence>
<feature type="domain" description="VWFA" evidence="10">
    <location>
        <begin position="9"/>
        <end position="185"/>
    </location>
</feature>
<keyword evidence="8" id="KW-1015">Disulfide bond</keyword>
<dbReference type="InterPro" id="IPR002223">
    <property type="entry name" value="Kunitz_BPTI"/>
</dbReference>
<dbReference type="PRINTS" id="PR00759">
    <property type="entry name" value="BASICPTASE"/>
</dbReference>
<evidence type="ECO:0000259" key="11">
    <source>
        <dbReference type="PROSITE" id="PS50279"/>
    </source>
</evidence>
<feature type="domain" description="BPTI/Kunitz inhibitor" evidence="11">
    <location>
        <begin position="1982"/>
        <end position="2033"/>
    </location>
</feature>
<evidence type="ECO:0000256" key="1">
    <source>
        <dbReference type="ARBA" id="ARBA00004498"/>
    </source>
</evidence>
<accession>A0A8C2DUC2</accession>
<proteinExistence type="predicted"/>
<protein>
    <submittedName>
        <fullName evidence="12">Collagen, type VI, alpha 3</fullName>
    </submittedName>
</protein>
<dbReference type="InterPro" id="IPR052229">
    <property type="entry name" value="Collagen-VI/PIF"/>
</dbReference>
<feature type="compositionally biased region" description="Gly residues" evidence="9">
    <location>
        <begin position="1104"/>
        <end position="1134"/>
    </location>
</feature>
<dbReference type="SUPFAM" id="SSF53300">
    <property type="entry name" value="vWA-like"/>
    <property type="match status" value="7"/>
</dbReference>
<dbReference type="PROSITE" id="PS50279">
    <property type="entry name" value="BPTI_KUNITZ_2"/>
    <property type="match status" value="2"/>
</dbReference>
<dbReference type="GO" id="GO:0030020">
    <property type="term" value="F:extracellular matrix structural constituent conferring tensile strength"/>
    <property type="evidence" value="ECO:0007669"/>
    <property type="project" value="TreeGrafter"/>
</dbReference>
<keyword evidence="6" id="KW-0130">Cell adhesion</keyword>
<dbReference type="InterPro" id="IPR002035">
    <property type="entry name" value="VWF_A"/>
</dbReference>
<dbReference type="GO" id="GO:0004867">
    <property type="term" value="F:serine-type endopeptidase inhibitor activity"/>
    <property type="evidence" value="ECO:0007669"/>
    <property type="project" value="InterPro"/>
</dbReference>
<feature type="compositionally biased region" description="Low complexity" evidence="9">
    <location>
        <begin position="1257"/>
        <end position="1268"/>
    </location>
</feature>
<keyword evidence="7" id="KW-0176">Collagen</keyword>
<evidence type="ECO:0000313" key="13">
    <source>
        <dbReference type="Proteomes" id="UP000694701"/>
    </source>
</evidence>
<dbReference type="FunFam" id="4.10.410.10:FF:000020">
    <property type="entry name" value="Collagen, type VI, alpha 3"/>
    <property type="match status" value="1"/>
</dbReference>
<keyword evidence="4" id="KW-0732">Signal</keyword>
<name>A0A8C2DUC2_CYPCA</name>
<dbReference type="PANTHER" id="PTHR22588:SF21">
    <property type="entry name" value="COLLAGEN TYPE VI ALPHA 3 CHAIN"/>
    <property type="match status" value="1"/>
</dbReference>
<dbReference type="InterPro" id="IPR020901">
    <property type="entry name" value="Prtase_inh_Kunz-CS"/>
</dbReference>
<dbReference type="FunFam" id="4.10.410.10:FF:000040">
    <property type="entry name" value="Serine protease inhibitor, putative"/>
    <property type="match status" value="1"/>
</dbReference>
<keyword evidence="5" id="KW-0677">Repeat</keyword>
<organism evidence="12 13">
    <name type="scientific">Cyprinus carpio</name>
    <name type="common">Common carp</name>
    <dbReference type="NCBI Taxonomy" id="7962"/>
    <lineage>
        <taxon>Eukaryota</taxon>
        <taxon>Metazoa</taxon>
        <taxon>Chordata</taxon>
        <taxon>Craniata</taxon>
        <taxon>Vertebrata</taxon>
        <taxon>Euteleostomi</taxon>
        <taxon>Actinopterygii</taxon>
        <taxon>Neopterygii</taxon>
        <taxon>Teleostei</taxon>
        <taxon>Ostariophysi</taxon>
        <taxon>Cypriniformes</taxon>
        <taxon>Cyprinidae</taxon>
        <taxon>Cyprininae</taxon>
        <taxon>Cyprinus</taxon>
    </lineage>
</organism>
<evidence type="ECO:0000256" key="4">
    <source>
        <dbReference type="ARBA" id="ARBA00022729"/>
    </source>
</evidence>
<evidence type="ECO:0000313" key="12">
    <source>
        <dbReference type="Ensembl" id="ENSCCRP00020031415.1"/>
    </source>
</evidence>
<dbReference type="PROSITE" id="PS50234">
    <property type="entry name" value="VWFA"/>
    <property type="match status" value="6"/>
</dbReference>
<feature type="region of interest" description="Disordered" evidence="9">
    <location>
        <begin position="1811"/>
        <end position="1834"/>
    </location>
</feature>
<feature type="region of interest" description="Disordered" evidence="9">
    <location>
        <begin position="1101"/>
        <end position="1347"/>
    </location>
</feature>
<dbReference type="PRINTS" id="PR00453">
    <property type="entry name" value="VWFADOMAIN"/>
</dbReference>
<feature type="domain" description="VWFA" evidence="10">
    <location>
        <begin position="286"/>
        <end position="459"/>
    </location>
</feature>
<evidence type="ECO:0000256" key="3">
    <source>
        <dbReference type="ARBA" id="ARBA00022530"/>
    </source>
</evidence>
<dbReference type="CDD" id="cd22635">
    <property type="entry name" value="Kunitz_papilin"/>
    <property type="match status" value="1"/>
</dbReference>
<evidence type="ECO:0000259" key="10">
    <source>
        <dbReference type="PROSITE" id="PS50234"/>
    </source>
</evidence>
<evidence type="ECO:0000256" key="5">
    <source>
        <dbReference type="ARBA" id="ARBA00022737"/>
    </source>
</evidence>
<feature type="domain" description="VWFA" evidence="10">
    <location>
        <begin position="496"/>
        <end position="672"/>
    </location>
</feature>
<dbReference type="CDD" id="cd22629">
    <property type="entry name" value="Kunitz_collagen_alpha3_VI"/>
    <property type="match status" value="1"/>
</dbReference>
<evidence type="ECO:0000256" key="2">
    <source>
        <dbReference type="ARBA" id="ARBA00022525"/>
    </source>
</evidence>
<feature type="domain" description="VWFA" evidence="10">
    <location>
        <begin position="1361"/>
        <end position="1502"/>
    </location>
</feature>
<dbReference type="PROSITE" id="PS00280">
    <property type="entry name" value="BPTI_KUNITZ_1"/>
    <property type="match status" value="2"/>
</dbReference>
<evidence type="ECO:0000256" key="8">
    <source>
        <dbReference type="ARBA" id="ARBA00023157"/>
    </source>
</evidence>
<dbReference type="Gene3D" id="4.10.410.10">
    <property type="entry name" value="Pancreatic trypsin inhibitor Kunitz domain"/>
    <property type="match status" value="2"/>
</dbReference>
<feature type="compositionally biased region" description="Gly residues" evidence="9">
    <location>
        <begin position="1309"/>
        <end position="1318"/>
    </location>
</feature>
<dbReference type="Pfam" id="PF00092">
    <property type="entry name" value="VWA"/>
    <property type="match status" value="6"/>
</dbReference>
<dbReference type="Proteomes" id="UP000694701">
    <property type="component" value="Unplaced"/>
</dbReference>
<dbReference type="Ensembl" id="ENSCCRT00020034355.1">
    <property type="protein sequence ID" value="ENSCCRP00020031415.1"/>
    <property type="gene ID" value="ENSCCRG00020014223.1"/>
</dbReference>
<feature type="domain" description="BPTI/Kunitz inhibitor" evidence="11">
    <location>
        <begin position="2067"/>
        <end position="2117"/>
    </location>
</feature>
<dbReference type="FunFam" id="3.40.50.410:FF:000003">
    <property type="entry name" value="Collagen type VI alpha 3 chain"/>
    <property type="match status" value="4"/>
</dbReference>
<sequence length="2133" mass="233085">MVSQGPKKDIIFVIDGSEGVGREFPIIQEFVRRVVENLNVGENKIRVGVVQYGDSPYADIYLNSHRTKEGVLNGIKELRQRGGRQRNLGRAIDYVNHEVLVSGHGGRKQEGVPQFVVVISGGKATDNIRPFATALKQSGVVPFSIGTRDVDTQELQVTSYVPRFAYTVDDLPGLYTIQDTLITSLTELSSEELAKLRPVYPPGNCNHFIIWFLFDVVMLLKRPAGLLQCSSGWTSIKHNQTFTNDTELIYHCYVFIFLCTIFISLFQNIETVIPVPEPVPRGDKRDVVFLIDGTTRMRSEFPAIRDMVQRVVEKLNVGLDNVRVSVVQYSDDPKLEFLLNEHSTKEEVRQAIRRMRSKGGNQLNTGQALEYVSRNIYQRSAGSRVEEGVPQFLILVTGGKSNDDVSGPANQLKSSRIAPLAVGAHNADEEELKLISFSPELAYTIRDFQQLPRVEQEGIPLFLLVLKPLFQIMQKFISKCIHFCFLSVPLSLGRKDIIFLIDGSDSVGQIGVAHIRDFILKVVGQLDVRPDQVRVALVQYGERPKTEFSLNSHDDKRSVISAIKRLRHMGGRGADLAEAIKYVIRNELQASAGVRLEEASQHLVVLTGGRSTSDVSTYGPILKSSHVNCIGIGAENADPRQLAQITTTADDVLQVPAFPNLSNIQNTFITRLNRTIKKEIPTPTPTDEPGPVLPQAKAADIVFLVDGSINLGRDNFKVVMEFILNLIDLFFTERDNLQIGLAHYATDVTNVFYLNTFKNKDDIINAIARAEYKGGREIKTGNAIRYVQETQFVKERGSRKDAGIPQILMVVTGGRSRDDSKSAALALKASGVRIYAVGVGDIEDELNNLGSEATTVARASTFQELSELNEQILETLDDEVKGIGLCTGEKVATRECKLDVLVGFDVAAQNIFAAQKTLETKVATILQRITQMQAISCTSGQVPSIQVGMLAMDSASEPVQLDFTKRYTELIEPFKALRNRGPFVLNGATIKAYADRFKSQPSDRVKVVIHLTDGLDAQYNILKERVELMRSVGVSSFILVGLERVSRFEDAVLLEFGRGFRYTRPLRVNLMDLDYELLEELDNIVERECCSVPCKCNGQRGDRGGVGVPGPKGQPGGQGLRGHPGDEGGPGERGPPGVNGTQGFQGCPGQRGVKGSRGYNGEKGEIGEIGLDGINGEEGTSGIAGPPGDRGNPGERGPKGAKGQAGDVGQTGIRGDPGIPGRDNNQEGQKGDPGDAGPPGEPGVDGNKGGPGETGRRGPAGPIGAPGLRGEDGNPGPRGPGGLPGTAGEKGRRGAVGRKVLLGEAGDPGSKGGPGPRGNNGQRGTSGEPGGPGQKGDTGYPGPYVISNSSGAQECPLYPTELAFALDASDGVSRSAFNNMRDTVLRLVSDITIAESNCPRGARVALALYNNEVTTEIRFADTQKKRSLVERVQGLQTQQTRKQRSLDTAMNFVAQNTFKRVRSGFLVRKVAVFFVNGPYTVTQEFSAAALRLYDAGISSVFLLSREDRLLTRALQLNNTALAQIIILPSPGSAEYNNVIKKIMTCHICLDFCAPDQMCGYIPIRGVRDRRDLTTDLDIDMAFVLDSSESTWPSVFTEINQYVALMTEQLEMSPEPASSTHHARVALVQHAPYEYLHNGSGIPISVTFGLTDHKSPHSVRSFLLNKVHQLEGGRALADALEGTVEHVFEKAPHPRHLKVLVLLVTGPVELHEERIIRAATEVKCKRYFIVVMAVGKLFSAGDVRVLAQVASEPSDVFFKRVNRPSGFYDDHIQTFARLLPKYLGLENAFYLSPEVSKKCQQYQSDQPHKFPFSLPKTEEKRQKHQGQQEVHDRKHKETGMEKMHLVNVTSSGFSLQWLSGDSKATHEVTVTRLKDHSLVLSKNVTGSHLSISELEAAETYHVVVNTHSVNGHVASTYKGIVPTKSAHLKVLTVSDVMGVVPTAPLSKPETKTAEQKVPSEAMGIVSSAPLSKPEIINNLMDPCSLDFDTGLPCKDYQAKWYFDRKNGFCTQFWYGGCGGNDNRFDTEADCLKRCMKPVAEPKPSEEHVKAVLPPAPAPAALRSSVNICKLPKEEGSCAKFVLKWHYDPLNGNCTRFWYGGCGGNQNRFDTQDECEKACGKAAPVKQGIIAAVKT</sequence>